<organism evidence="2 5">
    <name type="scientific">Adineta steineri</name>
    <dbReference type="NCBI Taxonomy" id="433720"/>
    <lineage>
        <taxon>Eukaryota</taxon>
        <taxon>Metazoa</taxon>
        <taxon>Spiralia</taxon>
        <taxon>Gnathifera</taxon>
        <taxon>Rotifera</taxon>
        <taxon>Eurotatoria</taxon>
        <taxon>Bdelloidea</taxon>
        <taxon>Adinetida</taxon>
        <taxon>Adinetidae</taxon>
        <taxon>Adineta</taxon>
    </lineage>
</organism>
<dbReference type="Pfam" id="PF00179">
    <property type="entry name" value="UQ_con"/>
    <property type="match status" value="1"/>
</dbReference>
<evidence type="ECO:0000313" key="4">
    <source>
        <dbReference type="Proteomes" id="UP000663832"/>
    </source>
</evidence>
<comment type="caution">
    <text evidence="2">The sequence shown here is derived from an EMBL/GenBank/DDBJ whole genome shotgun (WGS) entry which is preliminary data.</text>
</comment>
<evidence type="ECO:0000259" key="1">
    <source>
        <dbReference type="PROSITE" id="PS50127"/>
    </source>
</evidence>
<dbReference type="Gene3D" id="3.10.110.10">
    <property type="entry name" value="Ubiquitin Conjugating Enzyme"/>
    <property type="match status" value="1"/>
</dbReference>
<protein>
    <recommendedName>
        <fullName evidence="1">UBC core domain-containing protein</fullName>
    </recommendedName>
</protein>
<dbReference type="Proteomes" id="UP000663877">
    <property type="component" value="Unassembled WGS sequence"/>
</dbReference>
<dbReference type="Proteomes" id="UP000663832">
    <property type="component" value="Unassembled WGS sequence"/>
</dbReference>
<dbReference type="PANTHER" id="PTHR24068">
    <property type="entry name" value="UBIQUITIN-CONJUGATING ENZYME E2"/>
    <property type="match status" value="1"/>
</dbReference>
<evidence type="ECO:0000313" key="2">
    <source>
        <dbReference type="EMBL" id="CAF1460323.1"/>
    </source>
</evidence>
<dbReference type="InterPro" id="IPR016135">
    <property type="entry name" value="UBQ-conjugating_enzyme/RWD"/>
</dbReference>
<feature type="domain" description="UBC core" evidence="1">
    <location>
        <begin position="19"/>
        <end position="172"/>
    </location>
</feature>
<dbReference type="PROSITE" id="PS50127">
    <property type="entry name" value="UBC_2"/>
    <property type="match status" value="1"/>
</dbReference>
<proteinExistence type="predicted"/>
<gene>
    <name evidence="2" type="ORF">BJG266_LOCUS40941</name>
    <name evidence="3" type="ORF">QVE165_LOCUS57816</name>
</gene>
<dbReference type="InterPro" id="IPR000608">
    <property type="entry name" value="UBC"/>
</dbReference>
<keyword evidence="4" id="KW-1185">Reference proteome</keyword>
<reference evidence="2" key="1">
    <citation type="submission" date="2021-02" db="EMBL/GenBank/DDBJ databases">
        <authorList>
            <person name="Nowell W R."/>
        </authorList>
    </citation>
    <scope>NUCLEOTIDE SEQUENCE</scope>
</reference>
<dbReference type="SUPFAM" id="SSF54495">
    <property type="entry name" value="UBC-like"/>
    <property type="match status" value="1"/>
</dbReference>
<sequence length="175" mass="20538">MPALKLNKELYTQITRLKLCEKTNTSVKFILEKSPFNDDDDDDDEQVTDANSKDTLIIGRIFPNSEIYREGAFRIEIKLPETYPYDAPEVRFLTPIYHPNVSICGQFSYEMLNKSVRRWHTHSLVEFVKTVVDRIDHPDIDYSLSLELGREYMENRLEFNRKALAVVRTHALPRN</sequence>
<dbReference type="AlphaFoldDB" id="A0A815QB81"/>
<dbReference type="EMBL" id="CAJNOI010002145">
    <property type="protein sequence ID" value="CAF1460323.1"/>
    <property type="molecule type" value="Genomic_DNA"/>
</dbReference>
<dbReference type="SMART" id="SM00212">
    <property type="entry name" value="UBCc"/>
    <property type="match status" value="1"/>
</dbReference>
<dbReference type="EMBL" id="CAJNOM010002465">
    <property type="protein sequence ID" value="CAF1633053.1"/>
    <property type="molecule type" value="Genomic_DNA"/>
</dbReference>
<accession>A0A815QB81</accession>
<evidence type="ECO:0000313" key="5">
    <source>
        <dbReference type="Proteomes" id="UP000663877"/>
    </source>
</evidence>
<dbReference type="OrthoDB" id="9973183at2759"/>
<evidence type="ECO:0000313" key="3">
    <source>
        <dbReference type="EMBL" id="CAF1633053.1"/>
    </source>
</evidence>
<name>A0A815QB81_9BILA</name>